<keyword evidence="2" id="KW-1185">Reference proteome</keyword>
<evidence type="ECO:0000313" key="1">
    <source>
        <dbReference type="EMBL" id="MBA0614414.1"/>
    </source>
</evidence>
<dbReference type="Proteomes" id="UP000593561">
    <property type="component" value="Unassembled WGS sequence"/>
</dbReference>
<accession>A0A7J8RKQ0</accession>
<organism evidence="1 2">
    <name type="scientific">Gossypium davidsonii</name>
    <name type="common">Davidson's cotton</name>
    <name type="synonym">Gossypium klotzschianum subsp. davidsonii</name>
    <dbReference type="NCBI Taxonomy" id="34287"/>
    <lineage>
        <taxon>Eukaryota</taxon>
        <taxon>Viridiplantae</taxon>
        <taxon>Streptophyta</taxon>
        <taxon>Embryophyta</taxon>
        <taxon>Tracheophyta</taxon>
        <taxon>Spermatophyta</taxon>
        <taxon>Magnoliopsida</taxon>
        <taxon>eudicotyledons</taxon>
        <taxon>Gunneridae</taxon>
        <taxon>Pentapetalae</taxon>
        <taxon>rosids</taxon>
        <taxon>malvids</taxon>
        <taxon>Malvales</taxon>
        <taxon>Malvaceae</taxon>
        <taxon>Malvoideae</taxon>
        <taxon>Gossypium</taxon>
    </lineage>
</organism>
<comment type="caution">
    <text evidence="1">The sequence shown here is derived from an EMBL/GenBank/DDBJ whole genome shotgun (WGS) entry which is preliminary data.</text>
</comment>
<evidence type="ECO:0000313" key="2">
    <source>
        <dbReference type="Proteomes" id="UP000593561"/>
    </source>
</evidence>
<name>A0A7J8RKQ0_GOSDV</name>
<dbReference type="EMBL" id="JABFAC010000006">
    <property type="protein sequence ID" value="MBA0614414.1"/>
    <property type="molecule type" value="Genomic_DNA"/>
</dbReference>
<proteinExistence type="predicted"/>
<dbReference type="AlphaFoldDB" id="A0A7J8RKQ0"/>
<gene>
    <name evidence="1" type="ORF">Godav_014714</name>
</gene>
<sequence>MKHLSLVDIKIALPVIYVFSDSFVDNGNNKAILVNKDAIGGGCLPFGIYFDGKPLVDSPMVELE</sequence>
<reference evidence="1 2" key="1">
    <citation type="journal article" date="2019" name="Genome Biol. Evol.">
        <title>Insights into the evolution of the New World diploid cottons (Gossypium, subgenus Houzingenia) based on genome sequencing.</title>
        <authorList>
            <person name="Grover C.E."/>
            <person name="Arick M.A. 2nd"/>
            <person name="Thrash A."/>
            <person name="Conover J.L."/>
            <person name="Sanders W.S."/>
            <person name="Peterson D.G."/>
            <person name="Frelichowski J.E."/>
            <person name="Scheffler J.A."/>
            <person name="Scheffler B.E."/>
            <person name="Wendel J.F."/>
        </authorList>
    </citation>
    <scope>NUCLEOTIDE SEQUENCE [LARGE SCALE GENOMIC DNA]</scope>
    <source>
        <strain evidence="1">27</strain>
        <tissue evidence="1">Leaf</tissue>
    </source>
</reference>
<protein>
    <submittedName>
        <fullName evidence="1">Uncharacterized protein</fullName>
    </submittedName>
</protein>